<dbReference type="EMBL" id="FNIA01000001">
    <property type="protein sequence ID" value="SDM34067.1"/>
    <property type="molecule type" value="Genomic_DNA"/>
</dbReference>
<protein>
    <recommendedName>
        <fullName evidence="3">N-acetyltransferase domain-containing protein</fullName>
    </recommendedName>
</protein>
<reference evidence="1 2" key="1">
    <citation type="submission" date="2016-10" db="EMBL/GenBank/DDBJ databases">
        <authorList>
            <person name="de Groot N.N."/>
        </authorList>
    </citation>
    <scope>NUCLEOTIDE SEQUENCE [LARGE SCALE GENOMIC DNA]</scope>
    <source>
        <strain evidence="2">EB21,IBRC-M 10013,KCTC 4048</strain>
    </source>
</reference>
<dbReference type="Proteomes" id="UP000199370">
    <property type="component" value="Unassembled WGS sequence"/>
</dbReference>
<name>A0A1G9SFJ4_9EURY</name>
<proteinExistence type="predicted"/>
<evidence type="ECO:0008006" key="3">
    <source>
        <dbReference type="Google" id="ProtNLM"/>
    </source>
</evidence>
<sequence length="146" mass="15968">MMHVREAVEADATAMAAIADGHVDVMRNLIHDRTVRVAEAADAPTNDPNVDVEEPETPELLGFVSFDAATDVVYVTQLDGTPDACERLLAEPLRFARNETMDVELLVTDPGEPAGVAAERVGFEQAGHGPRFDRQQTVRYRYATSD</sequence>
<organism evidence="1 2">
    <name type="scientific">Haloarchaeobius iranensis</name>
    <dbReference type="NCBI Taxonomy" id="996166"/>
    <lineage>
        <taxon>Archaea</taxon>
        <taxon>Methanobacteriati</taxon>
        <taxon>Methanobacteriota</taxon>
        <taxon>Stenosarchaea group</taxon>
        <taxon>Halobacteria</taxon>
        <taxon>Halobacteriales</taxon>
        <taxon>Halorubellaceae</taxon>
        <taxon>Haloarchaeobius</taxon>
    </lineage>
</organism>
<evidence type="ECO:0000313" key="1">
    <source>
        <dbReference type="EMBL" id="SDM34067.1"/>
    </source>
</evidence>
<gene>
    <name evidence="1" type="ORF">SAMN05192554_101144</name>
</gene>
<accession>A0A1G9SFJ4</accession>
<dbReference type="AlphaFoldDB" id="A0A1G9SFJ4"/>
<keyword evidence="2" id="KW-1185">Reference proteome</keyword>
<evidence type="ECO:0000313" key="2">
    <source>
        <dbReference type="Proteomes" id="UP000199370"/>
    </source>
</evidence>